<dbReference type="PROSITE" id="PS01098">
    <property type="entry name" value="LIPASE_GDSL_SER"/>
    <property type="match status" value="1"/>
</dbReference>
<feature type="signal peptide" evidence="1">
    <location>
        <begin position="1"/>
        <end position="19"/>
    </location>
</feature>
<protein>
    <submittedName>
        <fullName evidence="3">Arylesterase</fullName>
    </submittedName>
</protein>
<dbReference type="EMBL" id="AP027080">
    <property type="protein sequence ID" value="BDU72002.1"/>
    <property type="molecule type" value="Genomic_DNA"/>
</dbReference>
<feature type="domain" description="SGNH hydrolase-type esterase" evidence="2">
    <location>
        <begin position="25"/>
        <end position="186"/>
    </location>
</feature>
<proteinExistence type="predicted"/>
<evidence type="ECO:0000256" key="1">
    <source>
        <dbReference type="SAM" id="SignalP"/>
    </source>
</evidence>
<accession>A0AA48GQ83</accession>
<dbReference type="Proteomes" id="UP001238179">
    <property type="component" value="Chromosome"/>
</dbReference>
<dbReference type="PANTHER" id="PTHR30383:SF24">
    <property type="entry name" value="THIOESTERASE 1_PROTEASE 1_LYSOPHOSPHOLIPASE L1"/>
    <property type="match status" value="1"/>
</dbReference>
<dbReference type="SUPFAM" id="SSF52266">
    <property type="entry name" value="SGNH hydrolase"/>
    <property type="match status" value="1"/>
</dbReference>
<dbReference type="Gene3D" id="3.40.50.1110">
    <property type="entry name" value="SGNH hydrolase"/>
    <property type="match status" value="1"/>
</dbReference>
<dbReference type="AlphaFoldDB" id="A0AA48GQ83"/>
<dbReference type="PANTHER" id="PTHR30383">
    <property type="entry name" value="THIOESTERASE 1/PROTEASE 1/LYSOPHOSPHOLIPASE L1"/>
    <property type="match status" value="1"/>
</dbReference>
<dbReference type="RefSeq" id="WP_316414904.1">
    <property type="nucleotide sequence ID" value="NZ_AP027080.1"/>
</dbReference>
<dbReference type="InterPro" id="IPR051532">
    <property type="entry name" value="Ester_Hydrolysis_Enzymes"/>
</dbReference>
<dbReference type="CDD" id="cd01822">
    <property type="entry name" value="Lysophospholipase_L1_like"/>
    <property type="match status" value="1"/>
</dbReference>
<name>A0AA48GQ83_9BACT</name>
<dbReference type="KEGG" id="msil:METEAL_11760"/>
<dbReference type="GO" id="GO:0004622">
    <property type="term" value="F:phosphatidylcholine lysophospholipase activity"/>
    <property type="evidence" value="ECO:0007669"/>
    <property type="project" value="TreeGrafter"/>
</dbReference>
<keyword evidence="4" id="KW-1185">Reference proteome</keyword>
<feature type="chain" id="PRO_5041406900" evidence="1">
    <location>
        <begin position="20"/>
        <end position="207"/>
    </location>
</feature>
<dbReference type="Pfam" id="PF13472">
    <property type="entry name" value="Lipase_GDSL_2"/>
    <property type="match status" value="1"/>
</dbReference>
<keyword evidence="1" id="KW-0732">Signal</keyword>
<reference evidence="4" key="1">
    <citation type="journal article" date="2023" name="Int. J. Syst. Evol. Microbiol.">
        <title>Mesoterricola silvestris gen. nov., sp. nov., Mesoterricola sediminis sp. nov., Geothrix oryzae sp. nov., Geothrix edaphica sp. nov., Geothrix rubra sp. nov., and Geothrix limicola sp. nov., six novel members of Acidobacteriota isolated from soils.</title>
        <authorList>
            <person name="Itoh H."/>
            <person name="Sugisawa Y."/>
            <person name="Mise K."/>
            <person name="Xu Z."/>
            <person name="Kuniyasu M."/>
            <person name="Ushijima N."/>
            <person name="Kawano K."/>
            <person name="Kobayashi E."/>
            <person name="Shiratori Y."/>
            <person name="Masuda Y."/>
            <person name="Senoo K."/>
        </authorList>
    </citation>
    <scope>NUCLEOTIDE SEQUENCE [LARGE SCALE GENOMIC DNA]</scope>
    <source>
        <strain evidence="4">W79</strain>
    </source>
</reference>
<dbReference type="InterPro" id="IPR008265">
    <property type="entry name" value="Lipase_GDSL_AS"/>
</dbReference>
<dbReference type="GO" id="GO:0006629">
    <property type="term" value="P:lipid metabolic process"/>
    <property type="evidence" value="ECO:0007669"/>
    <property type="project" value="InterPro"/>
</dbReference>
<evidence type="ECO:0000259" key="2">
    <source>
        <dbReference type="Pfam" id="PF13472"/>
    </source>
</evidence>
<dbReference type="InterPro" id="IPR036514">
    <property type="entry name" value="SGNH_hydro_sf"/>
</dbReference>
<dbReference type="InterPro" id="IPR013830">
    <property type="entry name" value="SGNH_hydro"/>
</dbReference>
<evidence type="ECO:0000313" key="3">
    <source>
        <dbReference type="EMBL" id="BDU72002.1"/>
    </source>
</evidence>
<gene>
    <name evidence="3" type="ORF">METEAL_11760</name>
</gene>
<evidence type="ECO:0000313" key="4">
    <source>
        <dbReference type="Proteomes" id="UP001238179"/>
    </source>
</evidence>
<sequence length="207" mass="22462">MRAVAPLATLAALAAPVQAQPTLVFLGDSLTAGLGLDRSQAFPSLIEARLRKAGLAWKVVNAGVSGDTTAGARARLDWIYRSRVEVMFVCVGSNDGLRGLPPAEAERNLRAILDRARREGTRVVLAGAMVPDNYGRAYQEAFGRIFPRLAREYKLPFLPFLLEGVALRPELNQEDGIHPNAEGARRVADSVWKVLEPQLRAAPPASR</sequence>
<organism evidence="3 4">
    <name type="scientific">Mesoterricola silvestris</name>
    <dbReference type="NCBI Taxonomy" id="2927979"/>
    <lineage>
        <taxon>Bacteria</taxon>
        <taxon>Pseudomonadati</taxon>
        <taxon>Acidobacteriota</taxon>
        <taxon>Holophagae</taxon>
        <taxon>Holophagales</taxon>
        <taxon>Holophagaceae</taxon>
        <taxon>Mesoterricola</taxon>
    </lineage>
</organism>